<dbReference type="HAMAP" id="MF_00123">
    <property type="entry name" value="Arg_tRNA_synth"/>
    <property type="match status" value="1"/>
</dbReference>
<dbReference type="Pfam" id="PF05746">
    <property type="entry name" value="DALR_1"/>
    <property type="match status" value="1"/>
</dbReference>
<evidence type="ECO:0000256" key="6">
    <source>
        <dbReference type="ARBA" id="ARBA00022917"/>
    </source>
</evidence>
<evidence type="ECO:0000313" key="13">
    <source>
        <dbReference type="EMBL" id="TKW61607.1"/>
    </source>
</evidence>
<dbReference type="InterPro" id="IPR036695">
    <property type="entry name" value="Arg-tRNA-synth_N_sf"/>
</dbReference>
<dbReference type="Gene3D" id="3.30.1360.70">
    <property type="entry name" value="Arginyl tRNA synthetase N-terminal domain"/>
    <property type="match status" value="1"/>
</dbReference>
<evidence type="ECO:0000256" key="8">
    <source>
        <dbReference type="ARBA" id="ARBA00049339"/>
    </source>
</evidence>
<dbReference type="PROSITE" id="PS00178">
    <property type="entry name" value="AA_TRNA_LIGASE_I"/>
    <property type="match status" value="1"/>
</dbReference>
<dbReference type="PANTHER" id="PTHR11956">
    <property type="entry name" value="ARGINYL-TRNA SYNTHETASE"/>
    <property type="match status" value="1"/>
</dbReference>
<reference evidence="13 14" key="1">
    <citation type="journal article" date="2017" name="Nat. Commun.">
        <title>In situ click chemistry generation of cyclooxygenase-2 inhibitors.</title>
        <authorList>
            <person name="Bhardwaj A."/>
            <person name="Kaur J."/>
            <person name="Wuest M."/>
            <person name="Wuest F."/>
        </authorList>
    </citation>
    <scope>NUCLEOTIDE SEQUENCE [LARGE SCALE GENOMIC DNA]</scope>
    <source>
        <strain evidence="13">S2_018_000_R2_106</strain>
    </source>
</reference>
<gene>
    <name evidence="9" type="primary">argS</name>
    <name evidence="13" type="ORF">DI628_02995</name>
</gene>
<proteinExistence type="inferred from homology"/>
<evidence type="ECO:0000256" key="3">
    <source>
        <dbReference type="ARBA" id="ARBA00022598"/>
    </source>
</evidence>
<dbReference type="SMART" id="SM01016">
    <property type="entry name" value="Arg_tRNA_synt_N"/>
    <property type="match status" value="1"/>
</dbReference>
<evidence type="ECO:0000313" key="14">
    <source>
        <dbReference type="Proteomes" id="UP000320948"/>
    </source>
</evidence>
<evidence type="ECO:0000259" key="12">
    <source>
        <dbReference type="SMART" id="SM01016"/>
    </source>
</evidence>
<dbReference type="Pfam" id="PF00750">
    <property type="entry name" value="tRNA-synt_1d"/>
    <property type="match status" value="1"/>
</dbReference>
<evidence type="ECO:0000256" key="5">
    <source>
        <dbReference type="ARBA" id="ARBA00022840"/>
    </source>
</evidence>
<dbReference type="SUPFAM" id="SSF52374">
    <property type="entry name" value="Nucleotidylyl transferase"/>
    <property type="match status" value="1"/>
</dbReference>
<dbReference type="InterPro" id="IPR035684">
    <property type="entry name" value="ArgRS_core"/>
</dbReference>
<dbReference type="GO" id="GO:0006420">
    <property type="term" value="P:arginyl-tRNA aminoacylation"/>
    <property type="evidence" value="ECO:0007669"/>
    <property type="project" value="UniProtKB-UniRule"/>
</dbReference>
<dbReference type="AlphaFoldDB" id="A0A6N4RD13"/>
<dbReference type="SUPFAM" id="SSF55190">
    <property type="entry name" value="Arginyl-tRNA synthetase (ArgRS), N-terminal 'additional' domain"/>
    <property type="match status" value="1"/>
</dbReference>
<dbReference type="NCBIfam" id="TIGR00456">
    <property type="entry name" value="argS"/>
    <property type="match status" value="1"/>
</dbReference>
<dbReference type="Gene3D" id="1.10.730.10">
    <property type="entry name" value="Isoleucyl-tRNA Synthetase, Domain 1"/>
    <property type="match status" value="1"/>
</dbReference>
<comment type="caution">
    <text evidence="13">The sequence shown here is derived from an EMBL/GenBank/DDBJ whole genome shotgun (WGS) entry which is preliminary data.</text>
</comment>
<evidence type="ECO:0000256" key="4">
    <source>
        <dbReference type="ARBA" id="ARBA00022741"/>
    </source>
</evidence>
<comment type="caution">
    <text evidence="9">Lacks conserved residue(s) required for the propagation of feature annotation.</text>
</comment>
<dbReference type="InterPro" id="IPR005148">
    <property type="entry name" value="Arg-tRNA-synth_N"/>
</dbReference>
<keyword evidence="4 9" id="KW-0547">Nucleotide-binding</keyword>
<comment type="catalytic activity">
    <reaction evidence="8 9">
        <text>tRNA(Arg) + L-arginine + ATP = L-arginyl-tRNA(Arg) + AMP + diphosphate</text>
        <dbReference type="Rhea" id="RHEA:20301"/>
        <dbReference type="Rhea" id="RHEA-COMP:9658"/>
        <dbReference type="Rhea" id="RHEA-COMP:9673"/>
        <dbReference type="ChEBI" id="CHEBI:30616"/>
        <dbReference type="ChEBI" id="CHEBI:32682"/>
        <dbReference type="ChEBI" id="CHEBI:33019"/>
        <dbReference type="ChEBI" id="CHEBI:78442"/>
        <dbReference type="ChEBI" id="CHEBI:78513"/>
        <dbReference type="ChEBI" id="CHEBI:456215"/>
        <dbReference type="EC" id="6.1.1.19"/>
    </reaction>
</comment>
<dbReference type="InterPro" id="IPR008909">
    <property type="entry name" value="DALR_anticod-bd"/>
</dbReference>
<keyword evidence="3 9" id="KW-0436">Ligase</keyword>
<feature type="domain" description="DALR anticodon binding" evidence="11">
    <location>
        <begin position="450"/>
        <end position="572"/>
    </location>
</feature>
<name>A0A6N4RD13_BLAVI</name>
<evidence type="ECO:0000256" key="9">
    <source>
        <dbReference type="HAMAP-Rule" id="MF_00123"/>
    </source>
</evidence>
<protein>
    <recommendedName>
        <fullName evidence="9">Arginine--tRNA ligase</fullName>
        <ecNumber evidence="9">6.1.1.19</ecNumber>
    </recommendedName>
    <alternativeName>
        <fullName evidence="9">Arginyl-tRNA synthetase</fullName>
        <shortName evidence="9">ArgRS</shortName>
    </alternativeName>
</protein>
<evidence type="ECO:0000256" key="10">
    <source>
        <dbReference type="RuleBase" id="RU363038"/>
    </source>
</evidence>
<dbReference type="Proteomes" id="UP000320948">
    <property type="component" value="Unassembled WGS sequence"/>
</dbReference>
<dbReference type="GO" id="GO:0005524">
    <property type="term" value="F:ATP binding"/>
    <property type="evidence" value="ECO:0007669"/>
    <property type="project" value="UniProtKB-UniRule"/>
</dbReference>
<dbReference type="SUPFAM" id="SSF47323">
    <property type="entry name" value="Anticodon-binding domain of a subclass of class I aminoacyl-tRNA synthetases"/>
    <property type="match status" value="1"/>
</dbReference>
<organism evidence="13 14">
    <name type="scientific">Blastochloris viridis</name>
    <name type="common">Rhodopseudomonas viridis</name>
    <dbReference type="NCBI Taxonomy" id="1079"/>
    <lineage>
        <taxon>Bacteria</taxon>
        <taxon>Pseudomonadati</taxon>
        <taxon>Pseudomonadota</taxon>
        <taxon>Alphaproteobacteria</taxon>
        <taxon>Hyphomicrobiales</taxon>
        <taxon>Blastochloridaceae</taxon>
        <taxon>Blastochloris</taxon>
    </lineage>
</organism>
<comment type="subunit">
    <text evidence="9">Monomer.</text>
</comment>
<evidence type="ECO:0000259" key="11">
    <source>
        <dbReference type="SMART" id="SM00836"/>
    </source>
</evidence>
<dbReference type="GO" id="GO:0004814">
    <property type="term" value="F:arginine-tRNA ligase activity"/>
    <property type="evidence" value="ECO:0007669"/>
    <property type="project" value="UniProtKB-UniRule"/>
</dbReference>
<sequence length="572" mass="63017">MLYIDFNQFILDVLKTKLADKGLAEADFANVALESPKDETHGDLATNAAMVLAKKVGMAPRALAEMLVEEFKAYPAVDSVDIAGPGFINFRLKASALVGQGIDAVTQGAAYGKLQAPDARKAMVEYVSINPTGPIHIGHGRNAVFGDAIANLLEKAGRTVWREYLVNDAGGQISVLVKSLHARYLQLFGKEIQVPDNGYPGEYLIDIAQMLKDRDGDKWVDVTDEEVLLKELRAFAVEACLDLIKTDIKTLHIEFDRYFSEHAMHQTDRMKEVVQILRDKGLVYEGTLPPPKGKEVADYKPVELTLFKATEFGLPEDQAIFNRNGIPTYFGQDIAYHYDKLQRGYELLVTVIGIDQAGSFTPLSKAIEALTGRKDVYHPVPYEMVKVLRDGQPVKLSKRAGNIVLLSDVLEEVGSDAFRFTMLTVKPTTSLTFDLALAVAKTMENPVFYVQYAHARLCAVERQRAELGIAPVDLDALNPETVDVSAGARAVLREVMLYPALIEQASRALEPHRLTFYAQNLAAKVHSWYGAEKWLDAANVQATQHRLAVALAARSVLADVLSLCGVNAPESM</sequence>
<dbReference type="Pfam" id="PF03485">
    <property type="entry name" value="Arg_tRNA_synt_N"/>
    <property type="match status" value="1"/>
</dbReference>
<dbReference type="EC" id="6.1.1.19" evidence="9"/>
<comment type="subcellular location">
    <subcellularLocation>
        <location evidence="9">Cytoplasm</location>
    </subcellularLocation>
</comment>
<dbReference type="InterPro" id="IPR014729">
    <property type="entry name" value="Rossmann-like_a/b/a_fold"/>
</dbReference>
<evidence type="ECO:0000256" key="1">
    <source>
        <dbReference type="ARBA" id="ARBA00005594"/>
    </source>
</evidence>
<keyword evidence="7 9" id="KW-0030">Aminoacyl-tRNA synthetase</keyword>
<dbReference type="InterPro" id="IPR001412">
    <property type="entry name" value="aa-tRNA-synth_I_CS"/>
</dbReference>
<dbReference type="PRINTS" id="PR01038">
    <property type="entry name" value="TRNASYNTHARG"/>
</dbReference>
<dbReference type="InterPro" id="IPR009080">
    <property type="entry name" value="tRNAsynth_Ia_anticodon-bd"/>
</dbReference>
<evidence type="ECO:0000256" key="2">
    <source>
        <dbReference type="ARBA" id="ARBA00022490"/>
    </source>
</evidence>
<keyword evidence="2 9" id="KW-0963">Cytoplasm</keyword>
<comment type="similarity">
    <text evidence="1 9 10">Belongs to the class-I aminoacyl-tRNA synthetase family.</text>
</comment>
<accession>A0A6N4RD13</accession>
<dbReference type="Gene3D" id="3.40.50.620">
    <property type="entry name" value="HUPs"/>
    <property type="match status" value="1"/>
</dbReference>
<feature type="domain" description="Arginyl tRNA synthetase N-terminal" evidence="12">
    <location>
        <begin position="8"/>
        <end position="92"/>
    </location>
</feature>
<dbReference type="PANTHER" id="PTHR11956:SF5">
    <property type="entry name" value="ARGININE--TRNA LIGASE, CYTOPLASMIC"/>
    <property type="match status" value="1"/>
</dbReference>
<dbReference type="EMBL" id="VAFM01000001">
    <property type="protein sequence ID" value="TKW61607.1"/>
    <property type="molecule type" value="Genomic_DNA"/>
</dbReference>
<evidence type="ECO:0000256" key="7">
    <source>
        <dbReference type="ARBA" id="ARBA00023146"/>
    </source>
</evidence>
<dbReference type="SMART" id="SM00836">
    <property type="entry name" value="DALR_1"/>
    <property type="match status" value="1"/>
</dbReference>
<dbReference type="InterPro" id="IPR001278">
    <property type="entry name" value="Arg-tRNA-ligase"/>
</dbReference>
<dbReference type="GO" id="GO:0005737">
    <property type="term" value="C:cytoplasm"/>
    <property type="evidence" value="ECO:0007669"/>
    <property type="project" value="UniProtKB-SubCell"/>
</dbReference>
<keyword evidence="6 9" id="KW-0648">Protein biosynthesis</keyword>
<keyword evidence="5 9" id="KW-0067">ATP-binding</keyword>